<dbReference type="Proteomes" id="UP000015354">
    <property type="component" value="Unassembled WGS sequence"/>
</dbReference>
<gene>
    <name evidence="3" type="ORF">STCU_08383</name>
</gene>
<dbReference type="PANTHER" id="PTHR13390:SF0">
    <property type="entry name" value="LIPID DROPLET-ASSOCIATED HYDROLASE"/>
    <property type="match status" value="1"/>
</dbReference>
<feature type="transmembrane region" description="Helical" evidence="2">
    <location>
        <begin position="12"/>
        <end position="35"/>
    </location>
</feature>
<keyword evidence="4" id="KW-1185">Reference proteome</keyword>
<dbReference type="Pfam" id="PF10230">
    <property type="entry name" value="LIDHydrolase"/>
    <property type="match status" value="1"/>
</dbReference>
<protein>
    <submittedName>
        <fullName evidence="3">Uncharacterized protein</fullName>
    </submittedName>
</protein>
<reference evidence="3 4" key="1">
    <citation type="journal article" date="2013" name="PLoS ONE">
        <title>Predicting the Proteins of Angomonas deanei, Strigomonas culicis and Their Respective Endosymbionts Reveals New Aspects of the Trypanosomatidae Family.</title>
        <authorList>
            <person name="Motta M.C."/>
            <person name="Martins A.C."/>
            <person name="de Souza S.S."/>
            <person name="Catta-Preta C.M."/>
            <person name="Silva R."/>
            <person name="Klein C.C."/>
            <person name="de Almeida L.G."/>
            <person name="de Lima Cunha O."/>
            <person name="Ciapina L.P."/>
            <person name="Brocchi M."/>
            <person name="Colabardini A.C."/>
            <person name="de Araujo Lima B."/>
            <person name="Machado C.R."/>
            <person name="de Almeida Soares C.M."/>
            <person name="Probst C.M."/>
            <person name="de Menezes C.B."/>
            <person name="Thompson C.E."/>
            <person name="Bartholomeu D.C."/>
            <person name="Gradia D.F."/>
            <person name="Pavoni D.P."/>
            <person name="Grisard E.C."/>
            <person name="Fantinatti-Garboggini F."/>
            <person name="Marchini F.K."/>
            <person name="Rodrigues-Luiz G.F."/>
            <person name="Wagner G."/>
            <person name="Goldman G.H."/>
            <person name="Fietto J.L."/>
            <person name="Elias M.C."/>
            <person name="Goldman M.H."/>
            <person name="Sagot M.F."/>
            <person name="Pereira M."/>
            <person name="Stoco P.H."/>
            <person name="de Mendonca-Neto R.P."/>
            <person name="Teixeira S.M."/>
            <person name="Maciel T.E."/>
            <person name="de Oliveira Mendes T.A."/>
            <person name="Urmenyi T.P."/>
            <person name="de Souza W."/>
            <person name="Schenkman S."/>
            <person name="de Vasconcelos A.T."/>
        </authorList>
    </citation>
    <scope>NUCLEOTIDE SEQUENCE [LARGE SCALE GENOMIC DNA]</scope>
</reference>
<organism evidence="3 4">
    <name type="scientific">Strigomonas culicis</name>
    <dbReference type="NCBI Taxonomy" id="28005"/>
    <lineage>
        <taxon>Eukaryota</taxon>
        <taxon>Discoba</taxon>
        <taxon>Euglenozoa</taxon>
        <taxon>Kinetoplastea</taxon>
        <taxon>Metakinetoplastina</taxon>
        <taxon>Trypanosomatida</taxon>
        <taxon>Trypanosomatidae</taxon>
        <taxon>Strigomonadinae</taxon>
        <taxon>Strigomonas</taxon>
    </lineage>
</organism>
<dbReference type="GO" id="GO:0019915">
    <property type="term" value="P:lipid storage"/>
    <property type="evidence" value="ECO:0007669"/>
    <property type="project" value="InterPro"/>
</dbReference>
<dbReference type="GO" id="GO:0005811">
    <property type="term" value="C:lipid droplet"/>
    <property type="evidence" value="ECO:0007669"/>
    <property type="project" value="InterPro"/>
</dbReference>
<keyword evidence="2" id="KW-0472">Membrane</keyword>
<evidence type="ECO:0000313" key="4">
    <source>
        <dbReference type="Proteomes" id="UP000015354"/>
    </source>
</evidence>
<evidence type="ECO:0000313" key="3">
    <source>
        <dbReference type="EMBL" id="EPY22014.1"/>
    </source>
</evidence>
<dbReference type="InterPro" id="IPR019363">
    <property type="entry name" value="LDAH"/>
</dbReference>
<keyword evidence="2" id="KW-1133">Transmembrane helix</keyword>
<evidence type="ECO:0000256" key="2">
    <source>
        <dbReference type="SAM" id="Phobius"/>
    </source>
</evidence>
<keyword evidence="2" id="KW-0812">Transmembrane</keyword>
<comment type="caution">
    <text evidence="3">The sequence shown here is derived from an EMBL/GenBank/DDBJ whole genome shotgun (WGS) entry which is preliminary data.</text>
</comment>
<accession>S9TZH9</accession>
<dbReference type="AlphaFoldDB" id="S9TZH9"/>
<keyword evidence="1" id="KW-0378">Hydrolase</keyword>
<dbReference type="GO" id="GO:0016298">
    <property type="term" value="F:lipase activity"/>
    <property type="evidence" value="ECO:0007669"/>
    <property type="project" value="InterPro"/>
</dbReference>
<dbReference type="PANTHER" id="PTHR13390">
    <property type="entry name" value="LIPASE"/>
    <property type="match status" value="1"/>
</dbReference>
<name>S9TZH9_9TRYP</name>
<sequence>MESPNGQHMFYWGTFLLQWVVAFVASLFPLLPMWLRSLVVHSHGHAVEEDLRGLLASQMHRKLLLNVFFMSMDEFRMVVRPDVPLLRSQQEKMVLYYVKTDGWVPLPFAEEIKKCCPRLRAWILEDDVAVPHAWCLQHTDAVVKTIASYL</sequence>
<dbReference type="OrthoDB" id="448051at2759"/>
<dbReference type="EMBL" id="ATMH01008383">
    <property type="protein sequence ID" value="EPY22014.1"/>
    <property type="molecule type" value="Genomic_DNA"/>
</dbReference>
<evidence type="ECO:0000256" key="1">
    <source>
        <dbReference type="ARBA" id="ARBA00022801"/>
    </source>
</evidence>
<proteinExistence type="predicted"/>